<reference evidence="1 2" key="1">
    <citation type="journal article" date="2024" name="Chem. Sci.">
        <title>Discovery of megapolipeptins by genome mining of a Burkholderiales bacteria collection.</title>
        <authorList>
            <person name="Paulo B.S."/>
            <person name="Recchia M.J.J."/>
            <person name="Lee S."/>
            <person name="Fergusson C.H."/>
            <person name="Romanowski S.B."/>
            <person name="Hernandez A."/>
            <person name="Krull N."/>
            <person name="Liu D.Y."/>
            <person name="Cavanagh H."/>
            <person name="Bos A."/>
            <person name="Gray C.A."/>
            <person name="Murphy B.T."/>
            <person name="Linington R.G."/>
            <person name="Eustaquio A.S."/>
        </authorList>
    </citation>
    <scope>NUCLEOTIDE SEQUENCE [LARGE SCALE GENOMIC DNA]</scope>
    <source>
        <strain evidence="1 2">RL18-126-BIB-B</strain>
    </source>
</reference>
<comment type="caution">
    <text evidence="1">The sequence shown here is derived from an EMBL/GenBank/DDBJ whole genome shotgun (WGS) entry which is preliminary data.</text>
</comment>
<name>A0ACC7N5C8_9BURK</name>
<organism evidence="1 2">
    <name type="scientific">Paraburkholderia rhynchosiae</name>
    <dbReference type="NCBI Taxonomy" id="487049"/>
    <lineage>
        <taxon>Bacteria</taxon>
        <taxon>Pseudomonadati</taxon>
        <taxon>Pseudomonadota</taxon>
        <taxon>Betaproteobacteria</taxon>
        <taxon>Burkholderiales</taxon>
        <taxon>Burkholderiaceae</taxon>
        <taxon>Paraburkholderia</taxon>
    </lineage>
</organism>
<evidence type="ECO:0000313" key="2">
    <source>
        <dbReference type="Proteomes" id="UP001629235"/>
    </source>
</evidence>
<proteinExistence type="predicted"/>
<dbReference type="EMBL" id="JAQQDW010000002">
    <property type="protein sequence ID" value="MFM0102250.1"/>
    <property type="molecule type" value="Genomic_DNA"/>
</dbReference>
<sequence length="327" mass="34537">MLTSLLVVGVAHAQTGARASAPVKLRIGYQKSSTLITILKARGSLEQALAPLGVSITWNEFASGLPLTEALNADAVDFSADVADTVPVFAQAAHARFVYVAQEAPSPGAQAVIVKRDGPLHTLADLKGQRVAVTRAAGSHYLLLAALAKAGLTPADVRISYLTPADGRAAFERGSVDAWITWDPYVVAVDKAPDVRILANGEGLASYQRYYLASSNFAKAHADVINTVFAQLTAAGMWVRAHPNDAAKLLAPIWGLDAATIERANGRRSYVVRAVDAQNFGEQQKIADTFYRAGLLPAPVDTGSAQRWNFSTKRAEAALTSTTASGG</sequence>
<accession>A0ACC7N5C8</accession>
<evidence type="ECO:0000313" key="1">
    <source>
        <dbReference type="EMBL" id="MFM0102250.1"/>
    </source>
</evidence>
<keyword evidence="2" id="KW-1185">Reference proteome</keyword>
<protein>
    <submittedName>
        <fullName evidence="1">Aliphatic sulfonate ABC transporter substrate-binding protein</fullName>
    </submittedName>
</protein>
<dbReference type="Proteomes" id="UP001629235">
    <property type="component" value="Unassembled WGS sequence"/>
</dbReference>
<gene>
    <name evidence="1" type="ORF">PQR01_01775</name>
</gene>